<evidence type="ECO:0008006" key="3">
    <source>
        <dbReference type="Google" id="ProtNLM"/>
    </source>
</evidence>
<comment type="caution">
    <text evidence="1">The sequence shown here is derived from an EMBL/GenBank/DDBJ whole genome shotgun (WGS) entry which is preliminary data.</text>
</comment>
<dbReference type="NCBIfam" id="NF047353">
    <property type="entry name" value="tube_lmo2291"/>
    <property type="match status" value="1"/>
</dbReference>
<protein>
    <recommendedName>
        <fullName evidence="3">Major tail protein</fullName>
    </recommendedName>
</protein>
<proteinExistence type="predicted"/>
<dbReference type="EMBL" id="JANCPR020000037">
    <property type="protein sequence ID" value="MDJ1136214.1"/>
    <property type="molecule type" value="Genomic_DNA"/>
</dbReference>
<dbReference type="RefSeq" id="WP_274043065.1">
    <property type="nucleotide sequence ID" value="NZ_JANCPR020000037.1"/>
</dbReference>
<accession>A0ABT7A4G1</accession>
<dbReference type="Proteomes" id="UP001214441">
    <property type="component" value="Unassembled WGS sequence"/>
</dbReference>
<evidence type="ECO:0000313" key="1">
    <source>
        <dbReference type="EMBL" id="MDJ1136214.1"/>
    </source>
</evidence>
<reference evidence="1 2" key="1">
    <citation type="submission" date="2023-05" db="EMBL/GenBank/DDBJ databases">
        <title>Streptantibioticus silvisoli sp. nov., acidotolerant actinomycetes 1 from pine litter.</title>
        <authorList>
            <person name="Swiecimska M."/>
            <person name="Golinska P."/>
            <person name="Sangal V."/>
            <person name="Wachnowicz B."/>
            <person name="Goodfellow M."/>
        </authorList>
    </citation>
    <scope>NUCLEOTIDE SEQUENCE [LARGE SCALE GENOMIC DNA]</scope>
    <source>
        <strain evidence="1 2">DSM 42109</strain>
    </source>
</reference>
<evidence type="ECO:0000313" key="2">
    <source>
        <dbReference type="Proteomes" id="UP001214441"/>
    </source>
</evidence>
<sequence length="152" mass="16682">MGRPISARDWIFEVEDEAAATATWLTLTKLNSWTLNRGENEEVADTTTNDSDGQYEQDVMQRGATIELTGLYSSTTGIQDPAQAYVDTVWAAGVGEASRNRFRFRHKDQADWSVWEATATPGEVGGEHNAKTTWGVTITRCGPSTREAVVAP</sequence>
<organism evidence="1 2">
    <name type="scientific">Streptomyces iconiensis</name>
    <dbReference type="NCBI Taxonomy" id="1384038"/>
    <lineage>
        <taxon>Bacteria</taxon>
        <taxon>Bacillati</taxon>
        <taxon>Actinomycetota</taxon>
        <taxon>Actinomycetes</taxon>
        <taxon>Kitasatosporales</taxon>
        <taxon>Streptomycetaceae</taxon>
        <taxon>Streptomyces</taxon>
    </lineage>
</organism>
<keyword evidence="2" id="KW-1185">Reference proteome</keyword>
<gene>
    <name evidence="1" type="ORF">NMN56_030575</name>
</gene>
<name>A0ABT7A4G1_9ACTN</name>